<keyword evidence="4" id="KW-0747">Spliceosome</keyword>
<dbReference type="InterPro" id="IPR036322">
    <property type="entry name" value="WD40_repeat_dom_sf"/>
</dbReference>
<keyword evidence="6" id="KW-0508">mRNA splicing</keyword>
<evidence type="ECO:0000256" key="7">
    <source>
        <dbReference type="ARBA" id="ARBA00023242"/>
    </source>
</evidence>
<dbReference type="OrthoDB" id="10257301at2759"/>
<proteinExistence type="predicted"/>
<feature type="region of interest" description="Disordered" evidence="10">
    <location>
        <begin position="95"/>
        <end position="136"/>
    </location>
</feature>
<keyword evidence="5" id="KW-0677">Repeat</keyword>
<sequence>AKKTLSGYVQKESFDNATFQIQKRTFDMLGYTEDPTIASDDDGVKIVGDLSTATKFNNQDITMLTNSKKDSKILKKRRKNKGTLGIVGGKNSYKGPWAEYNSNSSSGGGSGSSGDSDEGNDSETTPITPDRATLLLPENDQYALRKQDEETTEFFGPGGELDYQGRTYMHIPPTLSKEEPGSKECFVPKKLIHTWDGHHGGTNKLQFFPRSGHLLLSCGNDSKILLYDAFRDSNNKGYPLLRGFFGHSKAVKDINFNYSGDKFLSCSYDRTIKQWDTETGKCISRIKLNSLPNVIKYNPLESLQTEFLVGLTNKKIEQYDLRSNEVIQTYDHHLGAINSITFLEDNRRFLTSSDDKSLKVWNWQINIPIKAIAHPAQHSMPCVKLHPSRKYFAAQSMDNTILTFNAYKHKNYKKNKKKLFIGHNSAGYGIDLNFSYDGKILMSGDNNGYAFFWDWKTCKLIKKLKIDDKLINCIEPNPQEVSRVAISGLSGKIYYYE</sequence>
<keyword evidence="12" id="KW-1185">Reference proteome</keyword>
<feature type="repeat" description="WD" evidence="9">
    <location>
        <begin position="244"/>
        <end position="285"/>
    </location>
</feature>
<dbReference type="GO" id="GO:0000386">
    <property type="term" value="F:second spliceosomal transesterification activity"/>
    <property type="evidence" value="ECO:0007669"/>
    <property type="project" value="EnsemblFungi"/>
</dbReference>
<dbReference type="GO" id="GO:0045292">
    <property type="term" value="P:mRNA cis splicing, via spliceosome"/>
    <property type="evidence" value="ECO:0007669"/>
    <property type="project" value="EnsemblFungi"/>
</dbReference>
<comment type="subcellular location">
    <subcellularLocation>
        <location evidence="1">Nucleus</location>
    </subcellularLocation>
</comment>
<dbReference type="GO" id="GO:0071013">
    <property type="term" value="C:catalytic step 2 spliceosome"/>
    <property type="evidence" value="ECO:0007669"/>
    <property type="project" value="InterPro"/>
</dbReference>
<reference evidence="12" key="1">
    <citation type="submission" date="2016-05" db="EMBL/GenBank/DDBJ databases">
        <title>Comparative genomics of biotechnologically important yeasts.</title>
        <authorList>
            <consortium name="DOE Joint Genome Institute"/>
            <person name="Riley R."/>
            <person name="Haridas S."/>
            <person name="Wolfe K.H."/>
            <person name="Lopes M.R."/>
            <person name="Hittinger C.T."/>
            <person name="Goker M."/>
            <person name="Salamov A."/>
            <person name="Wisecaver J."/>
            <person name="Long T.M."/>
            <person name="Aerts A.L."/>
            <person name="Barry K."/>
            <person name="Choi C."/>
            <person name="Clum A."/>
            <person name="Coughlan A.Y."/>
            <person name="Deshpande S."/>
            <person name="Douglass A.P."/>
            <person name="Hanson S.J."/>
            <person name="Klenk H.-P."/>
            <person name="Labutti K."/>
            <person name="Lapidus A."/>
            <person name="Lindquist E."/>
            <person name="Lipzen A."/>
            <person name="Meier-Kolthoff J.P."/>
            <person name="Ohm R.A."/>
            <person name="Otillar R.P."/>
            <person name="Pangilinan J."/>
            <person name="Peng Y."/>
            <person name="Rokas A."/>
            <person name="Rosa C.A."/>
            <person name="Scheuner C."/>
            <person name="Sibirny A.A."/>
            <person name="Slot J.C."/>
            <person name="Stielow J.B."/>
            <person name="Sun H."/>
            <person name="Kurtzman C.P."/>
            <person name="Blackwell M."/>
            <person name="Grigoriev I.V."/>
            <person name="Jeffries T.W."/>
        </authorList>
    </citation>
    <scope>NUCLEOTIDE SEQUENCE [LARGE SCALE GENOMIC DNA]</scope>
    <source>
        <strain evidence="12">NRRL Y-2460</strain>
    </source>
</reference>
<dbReference type="Pfam" id="PF00400">
    <property type="entry name" value="WD40"/>
    <property type="match status" value="4"/>
</dbReference>
<evidence type="ECO:0000256" key="1">
    <source>
        <dbReference type="ARBA" id="ARBA00004123"/>
    </source>
</evidence>
<dbReference type="PANTHER" id="PTHR43979">
    <property type="entry name" value="PRE-MRNA-PROCESSING FACTOR 17"/>
    <property type="match status" value="1"/>
</dbReference>
<dbReference type="SMART" id="SM00320">
    <property type="entry name" value="WD40"/>
    <property type="match status" value="6"/>
</dbReference>
<dbReference type="STRING" id="669874.A0A1E4U0Q4"/>
<dbReference type="PROSITE" id="PS50294">
    <property type="entry name" value="WD_REPEATS_REGION"/>
    <property type="match status" value="2"/>
</dbReference>
<dbReference type="FunFam" id="2.130.10.10:FF:000034">
    <property type="entry name" value="Pre-mRNA-processing factor 17, putative"/>
    <property type="match status" value="1"/>
</dbReference>
<dbReference type="Gene3D" id="2.130.10.10">
    <property type="entry name" value="YVTN repeat-like/Quinoprotein amine dehydrogenase"/>
    <property type="match status" value="1"/>
</dbReference>
<protein>
    <recommendedName>
        <fullName evidence="8">Pre-mRNA-processing factor 17</fullName>
    </recommendedName>
</protein>
<dbReference type="PROSITE" id="PS50082">
    <property type="entry name" value="WD_REPEATS_2"/>
    <property type="match status" value="2"/>
</dbReference>
<dbReference type="AlphaFoldDB" id="A0A1E4U0Q4"/>
<evidence type="ECO:0000313" key="11">
    <source>
        <dbReference type="EMBL" id="ODV97508.1"/>
    </source>
</evidence>
<dbReference type="GO" id="GO:0000389">
    <property type="term" value="P:mRNA 3'-splice site recognition"/>
    <property type="evidence" value="ECO:0007669"/>
    <property type="project" value="EnsemblFungi"/>
</dbReference>
<evidence type="ECO:0000313" key="12">
    <source>
        <dbReference type="Proteomes" id="UP000094236"/>
    </source>
</evidence>
<dbReference type="EMBL" id="KV454011">
    <property type="protein sequence ID" value="ODV97508.1"/>
    <property type="molecule type" value="Genomic_DNA"/>
</dbReference>
<dbReference type="PANTHER" id="PTHR43979:SF1">
    <property type="entry name" value="PRE-MRNA-PROCESSING FACTOR 17"/>
    <property type="match status" value="1"/>
</dbReference>
<dbReference type="Proteomes" id="UP000094236">
    <property type="component" value="Unassembled WGS sequence"/>
</dbReference>
<dbReference type="InterPro" id="IPR032847">
    <property type="entry name" value="PRPF17"/>
</dbReference>
<feature type="repeat" description="WD" evidence="9">
    <location>
        <begin position="330"/>
        <end position="362"/>
    </location>
</feature>
<dbReference type="InterPro" id="IPR015943">
    <property type="entry name" value="WD40/YVTN_repeat-like_dom_sf"/>
</dbReference>
<feature type="non-terminal residue" evidence="11">
    <location>
        <position position="1"/>
    </location>
</feature>
<dbReference type="GO" id="GO:0000350">
    <property type="term" value="P:generation of catalytic spliceosome for second transesterification step"/>
    <property type="evidence" value="ECO:0007669"/>
    <property type="project" value="EnsemblFungi"/>
</dbReference>
<evidence type="ECO:0000256" key="9">
    <source>
        <dbReference type="PROSITE-ProRule" id="PRU00221"/>
    </source>
</evidence>
<dbReference type="GO" id="GO:0000348">
    <property type="term" value="P:mRNA branch site recognition"/>
    <property type="evidence" value="ECO:0007669"/>
    <property type="project" value="EnsemblFungi"/>
</dbReference>
<dbReference type="GO" id="GO:0003729">
    <property type="term" value="F:mRNA binding"/>
    <property type="evidence" value="ECO:0007669"/>
    <property type="project" value="TreeGrafter"/>
</dbReference>
<feature type="non-terminal residue" evidence="11">
    <location>
        <position position="497"/>
    </location>
</feature>
<evidence type="ECO:0000256" key="6">
    <source>
        <dbReference type="ARBA" id="ARBA00023187"/>
    </source>
</evidence>
<dbReference type="InterPro" id="IPR001680">
    <property type="entry name" value="WD40_rpt"/>
</dbReference>
<gene>
    <name evidence="11" type="ORF">PACTADRAFT_25618</name>
</gene>
<dbReference type="GO" id="GO:0000974">
    <property type="term" value="C:Prp19 complex"/>
    <property type="evidence" value="ECO:0007669"/>
    <property type="project" value="EnsemblFungi"/>
</dbReference>
<organism evidence="11 12">
    <name type="scientific">Pachysolen tannophilus NRRL Y-2460</name>
    <dbReference type="NCBI Taxonomy" id="669874"/>
    <lineage>
        <taxon>Eukaryota</taxon>
        <taxon>Fungi</taxon>
        <taxon>Dikarya</taxon>
        <taxon>Ascomycota</taxon>
        <taxon>Saccharomycotina</taxon>
        <taxon>Pichiomycetes</taxon>
        <taxon>Pachysolenaceae</taxon>
        <taxon>Pachysolen</taxon>
    </lineage>
</organism>
<evidence type="ECO:0000256" key="4">
    <source>
        <dbReference type="ARBA" id="ARBA00022728"/>
    </source>
</evidence>
<evidence type="ECO:0000256" key="2">
    <source>
        <dbReference type="ARBA" id="ARBA00022574"/>
    </source>
</evidence>
<evidence type="ECO:0000256" key="3">
    <source>
        <dbReference type="ARBA" id="ARBA00022664"/>
    </source>
</evidence>
<dbReference type="GO" id="GO:0071014">
    <property type="term" value="C:post-mRNA release spliceosomal complex"/>
    <property type="evidence" value="ECO:0007669"/>
    <property type="project" value="EnsemblFungi"/>
</dbReference>
<evidence type="ECO:0000256" key="10">
    <source>
        <dbReference type="SAM" id="MobiDB-lite"/>
    </source>
</evidence>
<dbReference type="GO" id="GO:0034399">
    <property type="term" value="C:nuclear periphery"/>
    <property type="evidence" value="ECO:0007669"/>
    <property type="project" value="EnsemblFungi"/>
</dbReference>
<name>A0A1E4U0Q4_PACTA</name>
<keyword evidence="2 9" id="KW-0853">WD repeat</keyword>
<accession>A0A1E4U0Q4</accession>
<dbReference type="SUPFAM" id="SSF50978">
    <property type="entry name" value="WD40 repeat-like"/>
    <property type="match status" value="1"/>
</dbReference>
<evidence type="ECO:0000256" key="8">
    <source>
        <dbReference type="ARBA" id="ARBA00068146"/>
    </source>
</evidence>
<keyword evidence="3" id="KW-0507">mRNA processing</keyword>
<evidence type="ECO:0000256" key="5">
    <source>
        <dbReference type="ARBA" id="ARBA00022737"/>
    </source>
</evidence>
<keyword evidence="7" id="KW-0539">Nucleus</keyword>